<evidence type="ECO:0000313" key="3">
    <source>
        <dbReference type="Proteomes" id="UP001596989"/>
    </source>
</evidence>
<protein>
    <recommendedName>
        <fullName evidence="4">ABC transporter permease</fullName>
    </recommendedName>
</protein>
<organism evidence="2 3">
    <name type="scientific">Paenibacillus chungangensis</name>
    <dbReference type="NCBI Taxonomy" id="696535"/>
    <lineage>
        <taxon>Bacteria</taxon>
        <taxon>Bacillati</taxon>
        <taxon>Bacillota</taxon>
        <taxon>Bacilli</taxon>
        <taxon>Bacillales</taxon>
        <taxon>Paenibacillaceae</taxon>
        <taxon>Paenibacillus</taxon>
    </lineage>
</organism>
<evidence type="ECO:0000256" key="1">
    <source>
        <dbReference type="SAM" id="Phobius"/>
    </source>
</evidence>
<keyword evidence="1" id="KW-0812">Transmembrane</keyword>
<feature type="transmembrane region" description="Helical" evidence="1">
    <location>
        <begin position="140"/>
        <end position="161"/>
    </location>
</feature>
<feature type="transmembrane region" description="Helical" evidence="1">
    <location>
        <begin position="106"/>
        <end position="128"/>
    </location>
</feature>
<dbReference type="RefSeq" id="WP_377565213.1">
    <property type="nucleotide sequence ID" value="NZ_JBHTJZ010000022.1"/>
</dbReference>
<reference evidence="3" key="1">
    <citation type="journal article" date="2019" name="Int. J. Syst. Evol. Microbiol.">
        <title>The Global Catalogue of Microorganisms (GCM) 10K type strain sequencing project: providing services to taxonomists for standard genome sequencing and annotation.</title>
        <authorList>
            <consortium name="The Broad Institute Genomics Platform"/>
            <consortium name="The Broad Institute Genome Sequencing Center for Infectious Disease"/>
            <person name="Wu L."/>
            <person name="Ma J."/>
        </authorList>
    </citation>
    <scope>NUCLEOTIDE SEQUENCE [LARGE SCALE GENOMIC DNA]</scope>
    <source>
        <strain evidence="3">CCUG 59129</strain>
    </source>
</reference>
<evidence type="ECO:0008006" key="4">
    <source>
        <dbReference type="Google" id="ProtNLM"/>
    </source>
</evidence>
<accession>A0ABW3HTA2</accession>
<feature type="transmembrane region" description="Helical" evidence="1">
    <location>
        <begin position="20"/>
        <end position="41"/>
    </location>
</feature>
<keyword evidence="1" id="KW-0472">Membrane</keyword>
<comment type="caution">
    <text evidence="2">The sequence shown here is derived from an EMBL/GenBank/DDBJ whole genome shotgun (WGS) entry which is preliminary data.</text>
</comment>
<dbReference type="EMBL" id="JBHTJZ010000022">
    <property type="protein sequence ID" value="MFD0960622.1"/>
    <property type="molecule type" value="Genomic_DNA"/>
</dbReference>
<keyword evidence="3" id="KW-1185">Reference proteome</keyword>
<feature type="transmembrane region" description="Helical" evidence="1">
    <location>
        <begin position="53"/>
        <end position="76"/>
    </location>
</feature>
<evidence type="ECO:0000313" key="2">
    <source>
        <dbReference type="EMBL" id="MFD0960622.1"/>
    </source>
</evidence>
<feature type="transmembrane region" description="Helical" evidence="1">
    <location>
        <begin position="210"/>
        <end position="231"/>
    </location>
</feature>
<dbReference type="Proteomes" id="UP001596989">
    <property type="component" value="Unassembled WGS sequence"/>
</dbReference>
<feature type="transmembrane region" description="Helical" evidence="1">
    <location>
        <begin position="170"/>
        <end position="190"/>
    </location>
</feature>
<sequence length="242" mass="27905">MNVWRGAWYLAKHELVRARWKHLIIFVIIGYMLMFMIPWFSSALKGEANGVEYWAIDFITVTILPVFGFSATQYYTRTWSGDIYTRRLAYWRTLPISIATIVRGRVLMLLLNGMAGYIVFFVLYYVGLKSLNSSVDVLHFLMHAVVLTCVSVIFSMFYVYLELGFSSKAYFVLMFVIMFLILFLILLASFVTGNSLVLKSYELIVEGKGWYVTIISLLLAALAVFTGIRLIEGKLEKRNFYS</sequence>
<gene>
    <name evidence="2" type="ORF">ACFQ2I_14615</name>
</gene>
<name>A0ABW3HTA2_9BACL</name>
<proteinExistence type="predicted"/>
<keyword evidence="1" id="KW-1133">Transmembrane helix</keyword>